<dbReference type="InterPro" id="IPR000219">
    <property type="entry name" value="DH_dom"/>
</dbReference>
<evidence type="ECO:0000256" key="3">
    <source>
        <dbReference type="SAM" id="SignalP"/>
    </source>
</evidence>
<feature type="compositionally biased region" description="Low complexity" evidence="2">
    <location>
        <begin position="496"/>
        <end position="515"/>
    </location>
</feature>
<dbReference type="PROSITE" id="PS50010">
    <property type="entry name" value="DH_2"/>
    <property type="match status" value="1"/>
</dbReference>
<sequence>MIALVLLLVSTSSPRARGGASALRTSHGLPNDRDDDAGTNMPPVPVPLGGVNPNPGARFANVRSAAWRILTSVRIQAIPENDYIQLGTLRYGVRLSNTGLLDGGKPGHVAELSEGVNSRASVNSYEIANGDNSVHSVGGTSSISSNGEKQNCCCIGSSGVELPWSNSFARTKLPVPNSLTKNRKSSPFASTSVGSSGADQQQLPRYPVLAPGRTNNNGTNFSQLAQSHGHGSDGYASGIDLLVDSSYRNGVTHHNSSGVDHNNTNGRHNLQDRNYSQDHHQQQFDETVRQLQQQQQESSPRCSTVVCCYSNSFGTSSSSKKQNSETQQHPPKQQSSESSVPSAGYHSGARSYRKQSRQDRSIGGYSTAPLDHHDGAEYLASNCQHGGTASGTHLSNEFDDANDADVDDDLSALVIVGAAGELAPADGSVISSGDGDYRNGGDDLNLNSKNALRQQHLVPQQCWSVQGQGGRKDVNINNFEKRKISSELHGVGGGPNSTRSVSSRSGDGVVGSGRNNIRKTHSSSTGGGIDICADELSSTSSLSPRPSSPSSRQANTFGCILTNPASEDSAASSPSSLQAHPPPIATPFAQRRRILQPPSSLPVVKSYSFHRVPSDAIGYSSPTISSRSPISGIGESNQPYDSPLLNSASRNRSFRSANHARRLQYGYLDDSFRVEKQNGHIRDEIGGEALYLRPNVTRKSSLPVLSSNSPTAASARNPKCSDAINEIRLQSLNKYCNKLLGGTVANTSTVITAPYRGSVGHDANPSTVIGGTHGRTQQRPIDELEDLSFIDSSDLSSAGDDININTLVGTTEQEVYGQYGRECRTRRQQYTSIITGTAHQRTPAVGTDGGDGTQPAVDSGKTLASSTATGRTVSGGALPTASAAYRNNYIDSSSDELNSVCSGVDQRTLPCDSAEPHRRNSDERWPSPRPSVVKCRTQCNRHDSNTNDDYQAAPYSAELGRFGGGLQSASAISTLISSYANGSEVCAGSTNFGHSDSSVVTSQEVPISGRSDSNNNYHRNSSSNGDSEQQQQQHQQQQHQQNQQHHHQKYTTVSANNSAEKSVSVGGVGGEPGRPGGIGEQTPLGRAATDDNYPPSSLYATGKTLGYGSACSSPDSSTAQHAGLNCFGRSNTQFHAASSGPSDRSIMEKRNNTLDRLQRLVKKTTSSSSEKQNNSGAANSGNAGPAATKTERLRELTELLKGNRAPPVPPPRRSKHAHSVERTLDRRNTALSTSSLIDTSFLHGAESNLPESQLLKAKESRSVDIPYRFGDGSGQRMSTPSSPLTEHRQVNLRANVSTSNLEALHGLSPESGSALADNSKPETIGPLKNDDELFAKLSRPESRTIVGSYTQKTIPFRSASFSQVDYSSGKYIRSALGALKNSILKNKDQQQSSVDSSTVPRQYCKVVESARSCSPTELYGSRTEQELPVAQADDTDVAKLTIKKTELNINLAPLDDYGRYHEERIDGKVDLSSNRNSDIETIVEDPVAEHDENVENEGCMLQQPNISVMQASEMVLESLVEEGIPITPTSLSKDDECLQQATTCLIPVPVYDCVVSEWSTARPSEQWIDASTTEYGKFSDCLGSIKEVNENALSDAAGTGMDIFSTTTLEESYHPEKITVENPPEIIEPQESIELSEDGTGDTNEGSNESEEGMMICTPPVSIICTEPESNEYTTIVDGGAATHKVSVVLGDGNEVEVVEVRKRHSNNEDMGDPQNCRLSNDVDEKRRLESRKSRRKGIYIQWPAIDGNNELESDHNDASGGTTGEEGNVGWNPQQLGQVNEKDSSLDLSGDSFTDLSGKDTMEYGKERENAVHSPERYLLDPTTPDSDPGKPIWPKGNRRQSLTYQSSDEKDDTLPAPALPVRTLKTLLFRSDSVSDNESDRASSRDRTSASPAPGGGDPDLRRYSKRPLRGPYGQMLEAEMKKPTTKVQYNEILEELTRNEGQSTNASAPRNRGAGSQSMDETNDRHAAKAGSKPRKTSANLPVPTHVRTASSPSKLSDSSSSHSASPSKRYLCNIEQRSTDSDKSEKSMVSGGKLESKKFSLDSHLMDKSLRRGGSDVHEKPNKQRSGSSASEKQQKRSLDEVRLSQNSRTPSERSFTLLNTPETPKGLAASPELLAELLKGSSEKLVTEQLTGSGGGNASNALPSAVLNCLDTRTHVVVELFNTEKSYVESLQTIVLKYLNQLKSPENSGLVDAQTVDEIFFMVPAILNIHERFLEELRRRLDSWDKMQMIGDAFVDVFSRPVILDTYTAFVNNWNRAKDAIRSSRQKCPAFARFLEAMAREHKGKLSLDNLLIKPVQKFPNYELIFTRLIKHTDVTHPDQKPLQEALKLVHDILIFLNCKEKEALENGQRETALRELEGVIEGMNDLVTPERAFLLFDLVSMPSGQVTRKERGFFLFNDLLVITSIKRRSGTIRKTNMTCPGSVASTLDTNKYKYLTKISLDDLEIVKCK</sequence>
<dbReference type="CDD" id="cd00160">
    <property type="entry name" value="RhoGEF"/>
    <property type="match status" value="1"/>
</dbReference>
<feature type="compositionally biased region" description="Basic and acidic residues" evidence="2">
    <location>
        <begin position="1798"/>
        <end position="1820"/>
    </location>
</feature>
<feature type="region of interest" description="Disordered" evidence="2">
    <location>
        <begin position="1630"/>
        <end position="1653"/>
    </location>
</feature>
<feature type="region of interest" description="Disordered" evidence="2">
    <location>
        <begin position="250"/>
        <end position="296"/>
    </location>
</feature>
<protein>
    <recommendedName>
        <fullName evidence="4">DH domain-containing protein</fullName>
    </recommendedName>
</protein>
<dbReference type="Gene3D" id="1.20.900.10">
    <property type="entry name" value="Dbl homology (DH) domain"/>
    <property type="match status" value="1"/>
</dbReference>
<dbReference type="InterPro" id="IPR039919">
    <property type="entry name" value="ARHGEF10/ARHGEF17"/>
</dbReference>
<keyword evidence="6" id="KW-1185">Reference proteome</keyword>
<evidence type="ECO:0000256" key="1">
    <source>
        <dbReference type="ARBA" id="ARBA00022658"/>
    </source>
</evidence>
<feature type="compositionally biased region" description="Polar residues" evidence="2">
    <location>
        <begin position="177"/>
        <end position="203"/>
    </location>
</feature>
<accession>A0A182MJZ1</accession>
<keyword evidence="1" id="KW-0344">Guanine-nucleotide releasing factor</keyword>
<feature type="compositionally biased region" description="Low complexity" evidence="2">
    <location>
        <begin position="315"/>
        <end position="327"/>
    </location>
</feature>
<evidence type="ECO:0000313" key="6">
    <source>
        <dbReference type="Proteomes" id="UP000075883"/>
    </source>
</evidence>
<feature type="compositionally biased region" description="Basic and acidic residues" evidence="2">
    <location>
        <begin position="914"/>
        <end position="926"/>
    </location>
</feature>
<dbReference type="InterPro" id="IPR035899">
    <property type="entry name" value="DBL_dom_sf"/>
</dbReference>
<feature type="signal peptide" evidence="3">
    <location>
        <begin position="1"/>
        <end position="18"/>
    </location>
</feature>
<reference evidence="6" key="1">
    <citation type="submission" date="2013-09" db="EMBL/GenBank/DDBJ databases">
        <title>The Genome Sequence of Anopheles culicifacies species A.</title>
        <authorList>
            <consortium name="The Broad Institute Genomics Platform"/>
            <person name="Neafsey D.E."/>
            <person name="Besansky N."/>
            <person name="Howell P."/>
            <person name="Walton C."/>
            <person name="Young S.K."/>
            <person name="Zeng Q."/>
            <person name="Gargeya S."/>
            <person name="Fitzgerald M."/>
            <person name="Haas B."/>
            <person name="Abouelleil A."/>
            <person name="Allen A.W."/>
            <person name="Alvarado L."/>
            <person name="Arachchi H.M."/>
            <person name="Berlin A.M."/>
            <person name="Chapman S.B."/>
            <person name="Gainer-Dewar J."/>
            <person name="Goldberg J."/>
            <person name="Griggs A."/>
            <person name="Gujja S."/>
            <person name="Hansen M."/>
            <person name="Howarth C."/>
            <person name="Imamovic A."/>
            <person name="Ireland A."/>
            <person name="Larimer J."/>
            <person name="McCowan C."/>
            <person name="Murphy C."/>
            <person name="Pearson M."/>
            <person name="Poon T.W."/>
            <person name="Priest M."/>
            <person name="Roberts A."/>
            <person name="Saif S."/>
            <person name="Shea T."/>
            <person name="Sisk P."/>
            <person name="Sykes S."/>
            <person name="Wortman J."/>
            <person name="Nusbaum C."/>
            <person name="Birren B."/>
        </authorList>
    </citation>
    <scope>NUCLEOTIDE SEQUENCE [LARGE SCALE GENOMIC DNA]</scope>
    <source>
        <strain evidence="6">A-37</strain>
    </source>
</reference>
<feature type="compositionally biased region" description="Low complexity" evidence="2">
    <location>
        <begin position="1173"/>
        <end position="1188"/>
    </location>
</feature>
<feature type="compositionally biased region" description="Basic and acidic residues" evidence="2">
    <location>
        <begin position="2077"/>
        <end position="2087"/>
    </location>
</feature>
<feature type="region of interest" description="Disordered" evidence="2">
    <location>
        <begin position="15"/>
        <end position="40"/>
    </location>
</feature>
<dbReference type="SUPFAM" id="SSF48065">
    <property type="entry name" value="DBL homology domain (DH-domain)"/>
    <property type="match status" value="1"/>
</dbReference>
<feature type="region of interest" description="Disordered" evidence="2">
    <location>
        <begin position="908"/>
        <end position="933"/>
    </location>
</feature>
<feature type="region of interest" description="Disordered" evidence="2">
    <location>
        <begin position="990"/>
        <end position="1096"/>
    </location>
</feature>
<dbReference type="Pfam" id="PF00621">
    <property type="entry name" value="RhoGEF"/>
    <property type="match status" value="1"/>
</dbReference>
<feature type="compositionally biased region" description="Basic and acidic residues" evidence="2">
    <location>
        <begin position="1189"/>
        <end position="1198"/>
    </location>
</feature>
<dbReference type="GO" id="GO:0005085">
    <property type="term" value="F:guanyl-nucleotide exchange factor activity"/>
    <property type="evidence" value="ECO:0007669"/>
    <property type="project" value="UniProtKB-KW"/>
</dbReference>
<feature type="compositionally biased region" description="Low complexity" evidence="2">
    <location>
        <begin position="1011"/>
        <end position="1043"/>
    </location>
</feature>
<feature type="compositionally biased region" description="Basic and acidic residues" evidence="2">
    <location>
        <begin position="2038"/>
        <end position="2066"/>
    </location>
</feature>
<feature type="region of interest" description="Disordered" evidence="2">
    <location>
        <begin position="1162"/>
        <end position="1227"/>
    </location>
</feature>
<feature type="region of interest" description="Disordered" evidence="2">
    <location>
        <begin position="175"/>
        <end position="232"/>
    </location>
</feature>
<feature type="region of interest" description="Disordered" evidence="2">
    <location>
        <begin position="841"/>
        <end position="869"/>
    </location>
</feature>
<dbReference type="InterPro" id="IPR011993">
    <property type="entry name" value="PH-like_dom_sf"/>
</dbReference>
<feature type="compositionally biased region" description="Basic and acidic residues" evidence="2">
    <location>
        <begin position="2021"/>
        <end position="2030"/>
    </location>
</feature>
<feature type="region of interest" description="Disordered" evidence="2">
    <location>
        <begin position="620"/>
        <end position="648"/>
    </location>
</feature>
<dbReference type="Proteomes" id="UP000075883">
    <property type="component" value="Unassembled WGS sequence"/>
</dbReference>
<dbReference type="PANTHER" id="PTHR12877">
    <property type="entry name" value="RHO GUANINE NUCLEOTIDE EXCHANGE FACTOR"/>
    <property type="match status" value="1"/>
</dbReference>
<evidence type="ECO:0000259" key="4">
    <source>
        <dbReference type="PROSITE" id="PS50010"/>
    </source>
</evidence>
<feature type="compositionally biased region" description="Polar residues" evidence="2">
    <location>
        <begin position="213"/>
        <end position="226"/>
    </location>
</feature>
<feature type="compositionally biased region" description="Polar residues" evidence="2">
    <location>
        <begin position="1942"/>
        <end position="1963"/>
    </location>
</feature>
<name>A0A182MJZ1_9DIPT</name>
<feature type="compositionally biased region" description="Polar residues" evidence="2">
    <location>
        <begin position="990"/>
        <end position="1005"/>
    </location>
</feature>
<feature type="compositionally biased region" description="Low complexity" evidence="2">
    <location>
        <begin position="620"/>
        <end position="636"/>
    </location>
</feature>
<feature type="region of interest" description="Disordered" evidence="2">
    <location>
        <begin position="1749"/>
        <end position="2111"/>
    </location>
</feature>
<dbReference type="STRING" id="139723.A0A182MJZ1"/>
<dbReference type="VEuPathDB" id="VectorBase:ACUA020117"/>
<dbReference type="Gene3D" id="2.30.29.30">
    <property type="entry name" value="Pleckstrin-homology domain (PH domain)/Phosphotyrosine-binding domain (PTB)"/>
    <property type="match status" value="1"/>
</dbReference>
<feature type="compositionally biased region" description="Basic and acidic residues" evidence="2">
    <location>
        <begin position="1880"/>
        <end position="1890"/>
    </location>
</feature>
<feature type="region of interest" description="Disordered" evidence="2">
    <location>
        <begin position="315"/>
        <end position="369"/>
    </location>
</feature>
<feature type="compositionally biased region" description="Polar residues" evidence="2">
    <location>
        <begin position="1163"/>
        <end position="1172"/>
    </location>
</feature>
<evidence type="ECO:0000256" key="2">
    <source>
        <dbReference type="SAM" id="MobiDB-lite"/>
    </source>
</evidence>
<organism evidence="5 6">
    <name type="scientific">Anopheles culicifacies</name>
    <dbReference type="NCBI Taxonomy" id="139723"/>
    <lineage>
        <taxon>Eukaryota</taxon>
        <taxon>Metazoa</taxon>
        <taxon>Ecdysozoa</taxon>
        <taxon>Arthropoda</taxon>
        <taxon>Hexapoda</taxon>
        <taxon>Insecta</taxon>
        <taxon>Pterygota</taxon>
        <taxon>Neoptera</taxon>
        <taxon>Endopterygota</taxon>
        <taxon>Diptera</taxon>
        <taxon>Nematocera</taxon>
        <taxon>Culicoidea</taxon>
        <taxon>Culicidae</taxon>
        <taxon>Anophelinae</taxon>
        <taxon>Anopheles</taxon>
        <taxon>culicifacies species complex</taxon>
    </lineage>
</organism>
<evidence type="ECO:0000313" key="5">
    <source>
        <dbReference type="EnsemblMetazoa" id="ACUA020117-PA"/>
    </source>
</evidence>
<feature type="compositionally biased region" description="Basic and acidic residues" evidence="2">
    <location>
        <begin position="269"/>
        <end position="288"/>
    </location>
</feature>
<reference evidence="5" key="2">
    <citation type="submission" date="2020-05" db="UniProtKB">
        <authorList>
            <consortium name="EnsemblMetazoa"/>
        </authorList>
    </citation>
    <scope>IDENTIFICATION</scope>
    <source>
        <strain evidence="5">A-37</strain>
    </source>
</reference>
<feature type="compositionally biased region" description="Gly residues" evidence="2">
    <location>
        <begin position="1066"/>
        <end position="1079"/>
    </location>
</feature>
<feature type="chain" id="PRO_5008128436" description="DH domain-containing protein" evidence="3">
    <location>
        <begin position="19"/>
        <end position="2455"/>
    </location>
</feature>
<feature type="compositionally biased region" description="Low complexity" evidence="2">
    <location>
        <begin position="536"/>
        <end position="552"/>
    </location>
</feature>
<feature type="compositionally biased region" description="Polar residues" evidence="2">
    <location>
        <begin position="250"/>
        <end position="268"/>
    </location>
</feature>
<feature type="compositionally biased region" description="Polar residues" evidence="2">
    <location>
        <begin position="328"/>
        <end position="341"/>
    </location>
</feature>
<feature type="compositionally biased region" description="Polar residues" evidence="2">
    <location>
        <begin position="2088"/>
        <end position="2107"/>
    </location>
</feature>
<dbReference type="SUPFAM" id="SSF50729">
    <property type="entry name" value="PH domain-like"/>
    <property type="match status" value="1"/>
</dbReference>
<feature type="region of interest" description="Disordered" evidence="2">
    <location>
        <begin position="1703"/>
        <end position="1734"/>
    </location>
</feature>
<feature type="domain" description="DH" evidence="4">
    <location>
        <begin position="2157"/>
        <end position="2345"/>
    </location>
</feature>
<feature type="compositionally biased region" description="Polar residues" evidence="2">
    <location>
        <begin position="1050"/>
        <end position="1061"/>
    </location>
</feature>
<dbReference type="GO" id="GO:0030036">
    <property type="term" value="P:actin cytoskeleton organization"/>
    <property type="evidence" value="ECO:0007669"/>
    <property type="project" value="TreeGrafter"/>
</dbReference>
<feature type="compositionally biased region" description="Low complexity" evidence="2">
    <location>
        <begin position="1993"/>
        <end position="2012"/>
    </location>
</feature>
<feature type="compositionally biased region" description="Basic and acidic residues" evidence="2">
    <location>
        <begin position="1721"/>
        <end position="1732"/>
    </location>
</feature>
<feature type="compositionally biased region" description="Low complexity" evidence="2">
    <location>
        <begin position="564"/>
        <end position="579"/>
    </location>
</feature>
<dbReference type="EMBL" id="AXCM01000081">
    <property type="status" value="NOT_ANNOTATED_CDS"/>
    <property type="molecule type" value="Genomic_DNA"/>
</dbReference>
<dbReference type="SMART" id="SM00325">
    <property type="entry name" value="RhoGEF"/>
    <property type="match status" value="1"/>
</dbReference>
<feature type="compositionally biased region" description="Basic and acidic residues" evidence="2">
    <location>
        <begin position="1218"/>
        <end position="1227"/>
    </location>
</feature>
<keyword evidence="3" id="KW-0732">Signal</keyword>
<dbReference type="FunFam" id="1.20.900.10:FF:000045">
    <property type="entry name" value="Uncharacterized protein, isoform C"/>
    <property type="match status" value="1"/>
</dbReference>
<dbReference type="PANTHER" id="PTHR12877:SF15">
    <property type="entry name" value="RHO GUANINE NUCLEOTIDE EXCHANGE FACTOR 17"/>
    <property type="match status" value="1"/>
</dbReference>
<proteinExistence type="predicted"/>
<feature type="region of interest" description="Disordered" evidence="2">
    <location>
        <begin position="486"/>
        <end position="584"/>
    </location>
</feature>
<dbReference type="EnsemblMetazoa" id="ACUA020117-RA">
    <property type="protein sequence ID" value="ACUA020117-PA"/>
    <property type="gene ID" value="ACUA020117"/>
</dbReference>